<name>A0A8T0DLA3_9TREM</name>
<evidence type="ECO:0000256" key="6">
    <source>
        <dbReference type="ARBA" id="ARBA00023136"/>
    </source>
</evidence>
<feature type="transmembrane region" description="Helical" evidence="8">
    <location>
        <begin position="86"/>
        <end position="111"/>
    </location>
</feature>
<gene>
    <name evidence="9" type="ORF">P879_06918</name>
</gene>
<feature type="transmembrane region" description="Helical" evidence="8">
    <location>
        <begin position="156"/>
        <end position="176"/>
    </location>
</feature>
<dbReference type="AlphaFoldDB" id="A0A8T0DLA3"/>
<dbReference type="Proteomes" id="UP000699462">
    <property type="component" value="Unassembled WGS sequence"/>
</dbReference>
<feature type="transmembrane region" description="Helical" evidence="8">
    <location>
        <begin position="489"/>
        <end position="509"/>
    </location>
</feature>
<sequence length="672" mass="77335">MAFFVERRSFLRASVTSNSPEQPADNTVCTKLCKYFKRYPGMPIPMCVVHCRQSTGAYVAAYTCAFHVIVGIFTNQYGTTHDFPSAPIWVTAIYKVFAISVLSITLLPIFISVTHGGVFSWLFGACYCLLNATILLAHIVRSGCMGLQISLQKVTMWLPTLIGYVYLFVHFCHALYTNRGKFCTNWFKADPTISLVNVNIIVTHIRQLLSSVGSHNRELPHSQQYRNGCYKRAAALFRQLWFPQHGFTYPIGLLWSLTVSVLLQYFLLVQSLSAIYTFTRNKKREITGKYPEIDSSFYENVAIDNARRVHQVFDINTNDTDVITQMQYDYIYYWVDVIWICIILATSLAFITNVINIFRIMFEYQTLSINIYRNGFKVIPEMAKWLDAFKVTRGTILYPSYQVAVMVCGFYLQALLYTAIFIFLSAVVTMNAFTNKDFLVQFLRNWWPGILIMTAFGIIQQLAIRYLFTQHRGKSYGFNNVRSLQLYHFFSSFYNVFFGLISGFGRVLYCPVSSAVCISRLDISPLAKPIQSVDTGHVAFLGFLYADVLKNNPTFRAGLWALLSPYQQSGTLCRRNFDEALMLEVEAFNRLIRQPEEEPAIRHLTVSDVNPTLDTESKSVIYFDSYQCETSSSREIYGVNADLRKRRSNRNRWQLAYTLIRNKQLTTFRKGR</sequence>
<keyword evidence="2" id="KW-0813">Transport</keyword>
<feature type="transmembrane region" description="Helical" evidence="8">
    <location>
        <begin position="446"/>
        <end position="468"/>
    </location>
</feature>
<evidence type="ECO:0000256" key="4">
    <source>
        <dbReference type="ARBA" id="ARBA00022692"/>
    </source>
</evidence>
<dbReference type="InterPro" id="IPR026612">
    <property type="entry name" value="STRA6-like"/>
</dbReference>
<evidence type="ECO:0000256" key="3">
    <source>
        <dbReference type="ARBA" id="ARBA00022475"/>
    </source>
</evidence>
<feature type="transmembrane region" description="Helical" evidence="8">
    <location>
        <begin position="403"/>
        <end position="426"/>
    </location>
</feature>
<organism evidence="9 10">
    <name type="scientific">Paragonimus westermani</name>
    <dbReference type="NCBI Taxonomy" id="34504"/>
    <lineage>
        <taxon>Eukaryota</taxon>
        <taxon>Metazoa</taxon>
        <taxon>Spiralia</taxon>
        <taxon>Lophotrochozoa</taxon>
        <taxon>Platyhelminthes</taxon>
        <taxon>Trematoda</taxon>
        <taxon>Digenea</taxon>
        <taxon>Plagiorchiida</taxon>
        <taxon>Troglotremata</taxon>
        <taxon>Troglotrematidae</taxon>
        <taxon>Paragonimus</taxon>
    </lineage>
</organism>
<evidence type="ECO:0000256" key="7">
    <source>
        <dbReference type="ARBA" id="ARBA00023170"/>
    </source>
</evidence>
<evidence type="ECO:0000256" key="2">
    <source>
        <dbReference type="ARBA" id="ARBA00022448"/>
    </source>
</evidence>
<feature type="transmembrane region" description="Helical" evidence="8">
    <location>
        <begin position="331"/>
        <end position="355"/>
    </location>
</feature>
<feature type="transmembrane region" description="Helical" evidence="8">
    <location>
        <begin position="56"/>
        <end position="74"/>
    </location>
</feature>
<dbReference type="GO" id="GO:0038023">
    <property type="term" value="F:signaling receptor activity"/>
    <property type="evidence" value="ECO:0007669"/>
    <property type="project" value="InterPro"/>
</dbReference>
<feature type="transmembrane region" description="Helical" evidence="8">
    <location>
        <begin position="247"/>
        <end position="267"/>
    </location>
</feature>
<comment type="caution">
    <text evidence="9">The sequence shown here is derived from an EMBL/GenBank/DDBJ whole genome shotgun (WGS) entry which is preliminary data.</text>
</comment>
<dbReference type="PANTHER" id="PTHR21444">
    <property type="entry name" value="COILED-COIL DOMAIN-CONTAINING PROTEIN 180"/>
    <property type="match status" value="1"/>
</dbReference>
<dbReference type="PANTHER" id="PTHR21444:SF15">
    <property type="entry name" value="RECEPTOR FOR RETINOL UPTAKE STRA6"/>
    <property type="match status" value="1"/>
</dbReference>
<evidence type="ECO:0000313" key="10">
    <source>
        <dbReference type="Proteomes" id="UP000699462"/>
    </source>
</evidence>
<dbReference type="GO" id="GO:0034632">
    <property type="term" value="F:retinol transmembrane transporter activity"/>
    <property type="evidence" value="ECO:0007669"/>
    <property type="project" value="InterPro"/>
</dbReference>
<reference evidence="9 10" key="1">
    <citation type="submission" date="2019-07" db="EMBL/GenBank/DDBJ databases">
        <title>Annotation for the trematode Paragonimus westermani.</title>
        <authorList>
            <person name="Choi Y.-J."/>
        </authorList>
    </citation>
    <scope>NUCLEOTIDE SEQUENCE [LARGE SCALE GENOMIC DNA]</scope>
    <source>
        <strain evidence="9">180907_Pwestermani</strain>
    </source>
</reference>
<dbReference type="Pfam" id="PF14752">
    <property type="entry name" value="RBP_receptor"/>
    <property type="match status" value="1"/>
</dbReference>
<accession>A0A8T0DLA3</accession>
<keyword evidence="10" id="KW-1185">Reference proteome</keyword>
<proteinExistence type="predicted"/>
<evidence type="ECO:0000256" key="8">
    <source>
        <dbReference type="SAM" id="Phobius"/>
    </source>
</evidence>
<keyword evidence="7" id="KW-0675">Receptor</keyword>
<dbReference type="OrthoDB" id="2376984at2759"/>
<keyword evidence="3" id="KW-1003">Cell membrane</keyword>
<dbReference type="GO" id="GO:0071939">
    <property type="term" value="P:vitamin A import into cell"/>
    <property type="evidence" value="ECO:0007669"/>
    <property type="project" value="TreeGrafter"/>
</dbReference>
<comment type="subcellular location">
    <subcellularLocation>
        <location evidence="1">Cell membrane</location>
        <topology evidence="1">Multi-pass membrane protein</topology>
    </subcellularLocation>
</comment>
<evidence type="ECO:0000256" key="5">
    <source>
        <dbReference type="ARBA" id="ARBA00022989"/>
    </source>
</evidence>
<keyword evidence="6 8" id="KW-0472">Membrane</keyword>
<protein>
    <submittedName>
        <fullName evidence="9">Uncharacterized protein</fullName>
    </submittedName>
</protein>
<feature type="transmembrane region" description="Helical" evidence="8">
    <location>
        <begin position="118"/>
        <end position="140"/>
    </location>
</feature>
<evidence type="ECO:0000313" key="9">
    <source>
        <dbReference type="EMBL" id="KAF8568699.1"/>
    </source>
</evidence>
<dbReference type="EMBL" id="JTDF01002534">
    <property type="protein sequence ID" value="KAF8568699.1"/>
    <property type="molecule type" value="Genomic_DNA"/>
</dbReference>
<dbReference type="GO" id="GO:0005886">
    <property type="term" value="C:plasma membrane"/>
    <property type="evidence" value="ECO:0007669"/>
    <property type="project" value="UniProtKB-SubCell"/>
</dbReference>
<keyword evidence="5 8" id="KW-1133">Transmembrane helix</keyword>
<keyword evidence="4 8" id="KW-0812">Transmembrane</keyword>
<evidence type="ECO:0000256" key="1">
    <source>
        <dbReference type="ARBA" id="ARBA00004651"/>
    </source>
</evidence>